<comment type="caution">
    <text evidence="5">The sequence shown here is derived from an EMBL/GenBank/DDBJ whole genome shotgun (WGS) entry which is preliminary data.</text>
</comment>
<keyword evidence="2" id="KW-0378">Hydrolase</keyword>
<gene>
    <name evidence="5" type="ORF">DERYTH_LOCUS6833</name>
</gene>
<accession>A0A9N9G6F4</accession>
<organism evidence="5 6">
    <name type="scientific">Dentiscutata erythropus</name>
    <dbReference type="NCBI Taxonomy" id="1348616"/>
    <lineage>
        <taxon>Eukaryota</taxon>
        <taxon>Fungi</taxon>
        <taxon>Fungi incertae sedis</taxon>
        <taxon>Mucoromycota</taxon>
        <taxon>Glomeromycotina</taxon>
        <taxon>Glomeromycetes</taxon>
        <taxon>Diversisporales</taxon>
        <taxon>Gigasporaceae</taxon>
        <taxon>Dentiscutata</taxon>
    </lineage>
</organism>
<name>A0A9N9G6F4_9GLOM</name>
<evidence type="ECO:0000256" key="3">
    <source>
        <dbReference type="SAM" id="MobiDB-lite"/>
    </source>
</evidence>
<feature type="region of interest" description="Disordered" evidence="3">
    <location>
        <begin position="305"/>
        <end position="325"/>
    </location>
</feature>
<sequence length="489" mass="55471">TDSILSTIAFKTKMHSGNTPESQVIPAEETYGSLDQTPKKRKRTAKKEQKEKRKKDKMPVDNQQPPQEVPSEPIVRQMVPVLSSNAQETDQKRITIMTYNLLAQSLVRREIFPESGDAIKWKHRRPRLLKEILHYEPDVSCFQEMDHSNYVDTFKPEFENAGYETCFSGIGKNHGCCIIWKRSKFTKLSDLTIEFDRFGIPTMTTNCIGLIVSLKCCETLPDELNSSNSGLVIGTTHLYWRPQSMYERVRQCLILCENLLKFKEEFGFETILAGDFNSPPTDPTYKLMVKNTSLTEDEILNLKASMRPFGEDSTSDDPPSTEDMVENSVDSMISDNDTGLLKNSSSISSPIQITQQTLPSMSVGNAQTESAIQFKPTLPELLSKFASLPSCVSLYAQHLNSIDPENTIYSEPKFTIYGLYFKGALDYIFLFCQNDDNRNNEDIDKNVSSKVKVTKLLKMPPEEELLPLLPNYKFNSDHLCLMVELVGLV</sequence>
<evidence type="ECO:0000313" key="6">
    <source>
        <dbReference type="Proteomes" id="UP000789405"/>
    </source>
</evidence>
<dbReference type="EMBL" id="CAJVPY010003176">
    <property type="protein sequence ID" value="CAG8583967.1"/>
    <property type="molecule type" value="Genomic_DNA"/>
</dbReference>
<dbReference type="PANTHER" id="PTHR12121:SF45">
    <property type="entry name" value="NOCTURNIN"/>
    <property type="match status" value="1"/>
</dbReference>
<reference evidence="5" key="1">
    <citation type="submission" date="2021-06" db="EMBL/GenBank/DDBJ databases">
        <authorList>
            <person name="Kallberg Y."/>
            <person name="Tangrot J."/>
            <person name="Rosling A."/>
        </authorList>
    </citation>
    <scope>NUCLEOTIDE SEQUENCE</scope>
    <source>
        <strain evidence="5">MA453B</strain>
    </source>
</reference>
<protein>
    <submittedName>
        <fullName evidence="5">4207_t:CDS:1</fullName>
    </submittedName>
</protein>
<evidence type="ECO:0000256" key="2">
    <source>
        <dbReference type="ARBA" id="ARBA00022801"/>
    </source>
</evidence>
<dbReference type="OrthoDB" id="428734at2759"/>
<comment type="similarity">
    <text evidence="1">Belongs to the CCR4/nocturin family.</text>
</comment>
<dbReference type="GO" id="GO:0000175">
    <property type="term" value="F:3'-5'-RNA exonuclease activity"/>
    <property type="evidence" value="ECO:0007669"/>
    <property type="project" value="TreeGrafter"/>
</dbReference>
<dbReference type="InterPro" id="IPR050410">
    <property type="entry name" value="CCR4/nocturin_mRNA_transcr"/>
</dbReference>
<dbReference type="Pfam" id="PF03372">
    <property type="entry name" value="Exo_endo_phos"/>
    <property type="match status" value="1"/>
</dbReference>
<feature type="compositionally biased region" description="Acidic residues" evidence="3">
    <location>
        <begin position="313"/>
        <end position="325"/>
    </location>
</feature>
<feature type="region of interest" description="Disordered" evidence="3">
    <location>
        <begin position="1"/>
        <end position="71"/>
    </location>
</feature>
<feature type="non-terminal residue" evidence="5">
    <location>
        <position position="489"/>
    </location>
</feature>
<keyword evidence="6" id="KW-1185">Reference proteome</keyword>
<proteinExistence type="inferred from homology"/>
<evidence type="ECO:0000259" key="4">
    <source>
        <dbReference type="Pfam" id="PF03372"/>
    </source>
</evidence>
<dbReference type="InterPro" id="IPR036691">
    <property type="entry name" value="Endo/exonu/phosph_ase_sf"/>
</dbReference>
<evidence type="ECO:0000256" key="1">
    <source>
        <dbReference type="ARBA" id="ARBA00010774"/>
    </source>
</evidence>
<evidence type="ECO:0000313" key="5">
    <source>
        <dbReference type="EMBL" id="CAG8583967.1"/>
    </source>
</evidence>
<dbReference type="AlphaFoldDB" id="A0A9N9G6F4"/>
<dbReference type="Gene3D" id="3.60.10.10">
    <property type="entry name" value="Endonuclease/exonuclease/phosphatase"/>
    <property type="match status" value="1"/>
</dbReference>
<dbReference type="PANTHER" id="PTHR12121">
    <property type="entry name" value="CARBON CATABOLITE REPRESSOR PROTEIN 4"/>
    <property type="match status" value="1"/>
</dbReference>
<dbReference type="GO" id="GO:0006139">
    <property type="term" value="P:nucleobase-containing compound metabolic process"/>
    <property type="evidence" value="ECO:0007669"/>
    <property type="project" value="UniProtKB-ARBA"/>
</dbReference>
<dbReference type="SUPFAM" id="SSF56219">
    <property type="entry name" value="DNase I-like"/>
    <property type="match status" value="1"/>
</dbReference>
<dbReference type="InterPro" id="IPR005135">
    <property type="entry name" value="Endo/exonuclease/phosphatase"/>
</dbReference>
<feature type="domain" description="Endonuclease/exonuclease/phosphatase" evidence="4">
    <location>
        <begin position="97"/>
        <end position="308"/>
    </location>
</feature>
<dbReference type="Proteomes" id="UP000789405">
    <property type="component" value="Unassembled WGS sequence"/>
</dbReference>